<dbReference type="Proteomes" id="UP001143981">
    <property type="component" value="Unassembled WGS sequence"/>
</dbReference>
<proteinExistence type="predicted"/>
<gene>
    <name evidence="2" type="ORF">LPJ61_006279</name>
</gene>
<keyword evidence="1" id="KW-1133">Transmembrane helix</keyword>
<feature type="transmembrane region" description="Helical" evidence="1">
    <location>
        <begin position="15"/>
        <end position="33"/>
    </location>
</feature>
<protein>
    <submittedName>
        <fullName evidence="2">Uncharacterized protein</fullName>
    </submittedName>
</protein>
<reference evidence="2" key="1">
    <citation type="submission" date="2022-07" db="EMBL/GenBank/DDBJ databases">
        <title>Phylogenomic reconstructions and comparative analyses of Kickxellomycotina fungi.</title>
        <authorList>
            <person name="Reynolds N.K."/>
            <person name="Stajich J.E."/>
            <person name="Barry K."/>
            <person name="Grigoriev I.V."/>
            <person name="Crous P."/>
            <person name="Smith M.E."/>
        </authorList>
    </citation>
    <scope>NUCLEOTIDE SEQUENCE</scope>
    <source>
        <strain evidence="2">BCRC 34381</strain>
    </source>
</reference>
<dbReference type="AlphaFoldDB" id="A0A9W7XUI2"/>
<name>A0A9W7XUI2_9FUNG</name>
<dbReference type="EMBL" id="JANBOI010002851">
    <property type="protein sequence ID" value="KAJ1719601.1"/>
    <property type="molecule type" value="Genomic_DNA"/>
</dbReference>
<sequence length="52" mass="5875">MTAMVFVLRSSIDSFSWLLEMLASVQSLVSVILRTTKYRRTSDTNVTATAIY</sequence>
<keyword evidence="3" id="KW-1185">Reference proteome</keyword>
<evidence type="ECO:0000313" key="3">
    <source>
        <dbReference type="Proteomes" id="UP001143981"/>
    </source>
</evidence>
<keyword evidence="1" id="KW-0812">Transmembrane</keyword>
<organism evidence="2 3">
    <name type="scientific">Coemansia biformis</name>
    <dbReference type="NCBI Taxonomy" id="1286918"/>
    <lineage>
        <taxon>Eukaryota</taxon>
        <taxon>Fungi</taxon>
        <taxon>Fungi incertae sedis</taxon>
        <taxon>Zoopagomycota</taxon>
        <taxon>Kickxellomycotina</taxon>
        <taxon>Kickxellomycetes</taxon>
        <taxon>Kickxellales</taxon>
        <taxon>Kickxellaceae</taxon>
        <taxon>Coemansia</taxon>
    </lineage>
</organism>
<feature type="non-terminal residue" evidence="2">
    <location>
        <position position="52"/>
    </location>
</feature>
<keyword evidence="1" id="KW-0472">Membrane</keyword>
<comment type="caution">
    <text evidence="2">The sequence shown here is derived from an EMBL/GenBank/DDBJ whole genome shotgun (WGS) entry which is preliminary data.</text>
</comment>
<evidence type="ECO:0000256" key="1">
    <source>
        <dbReference type="SAM" id="Phobius"/>
    </source>
</evidence>
<evidence type="ECO:0000313" key="2">
    <source>
        <dbReference type="EMBL" id="KAJ1719601.1"/>
    </source>
</evidence>
<accession>A0A9W7XUI2</accession>